<evidence type="ECO:0000313" key="2">
    <source>
        <dbReference type="EMBL" id="PSS17946.1"/>
    </source>
</evidence>
<organism evidence="2 3">
    <name type="scientific">Actinidia chinensis var. chinensis</name>
    <name type="common">Chinese soft-hair kiwi</name>
    <dbReference type="NCBI Taxonomy" id="1590841"/>
    <lineage>
        <taxon>Eukaryota</taxon>
        <taxon>Viridiplantae</taxon>
        <taxon>Streptophyta</taxon>
        <taxon>Embryophyta</taxon>
        <taxon>Tracheophyta</taxon>
        <taxon>Spermatophyta</taxon>
        <taxon>Magnoliopsida</taxon>
        <taxon>eudicotyledons</taxon>
        <taxon>Gunneridae</taxon>
        <taxon>Pentapetalae</taxon>
        <taxon>asterids</taxon>
        <taxon>Ericales</taxon>
        <taxon>Actinidiaceae</taxon>
        <taxon>Actinidia</taxon>
    </lineage>
</organism>
<dbReference type="PANTHER" id="PTHR14009">
    <property type="entry name" value="LEUCINE ZIPPER-EF-HAND CONTAINING TRANSMEMBRANE PROTEIN"/>
    <property type="match status" value="1"/>
</dbReference>
<accession>A0A2R6QZY5</accession>
<dbReference type="Proteomes" id="UP000241394">
    <property type="component" value="Chromosome LG11"/>
</dbReference>
<dbReference type="OMA" id="EDYWSAY"/>
<dbReference type="OrthoDB" id="275278at2759"/>
<protein>
    <submittedName>
        <fullName evidence="2">LETM1 and EF-hand domain-containing protein</fullName>
    </submittedName>
</protein>
<reference evidence="2 3" key="1">
    <citation type="submission" date="2017-07" db="EMBL/GenBank/DDBJ databases">
        <title>An improved, manually edited Actinidia chinensis var. chinensis (kiwifruit) genome highlights the challenges associated with draft genomes and gene prediction in plants.</title>
        <authorList>
            <person name="Pilkington S."/>
            <person name="Crowhurst R."/>
            <person name="Hilario E."/>
            <person name="Nardozza S."/>
            <person name="Fraser L."/>
            <person name="Peng Y."/>
            <person name="Gunaseelan K."/>
            <person name="Simpson R."/>
            <person name="Tahir J."/>
            <person name="Deroles S."/>
            <person name="Templeton K."/>
            <person name="Luo Z."/>
            <person name="Davy M."/>
            <person name="Cheng C."/>
            <person name="Mcneilage M."/>
            <person name="Scaglione D."/>
            <person name="Liu Y."/>
            <person name="Zhang Q."/>
            <person name="Datson P."/>
            <person name="De Silva N."/>
            <person name="Gardiner S."/>
            <person name="Bassett H."/>
            <person name="Chagne D."/>
            <person name="Mccallum J."/>
            <person name="Dzierzon H."/>
            <person name="Deng C."/>
            <person name="Wang Y.-Y."/>
            <person name="Barron N."/>
            <person name="Manako K."/>
            <person name="Bowen J."/>
            <person name="Foster T."/>
            <person name="Erridge Z."/>
            <person name="Tiffin H."/>
            <person name="Waite C."/>
            <person name="Davies K."/>
            <person name="Grierson E."/>
            <person name="Laing W."/>
            <person name="Kirk R."/>
            <person name="Chen X."/>
            <person name="Wood M."/>
            <person name="Montefiori M."/>
            <person name="Brummell D."/>
            <person name="Schwinn K."/>
            <person name="Catanach A."/>
            <person name="Fullerton C."/>
            <person name="Li D."/>
            <person name="Meiyalaghan S."/>
            <person name="Nieuwenhuizen N."/>
            <person name="Read N."/>
            <person name="Prakash R."/>
            <person name="Hunter D."/>
            <person name="Zhang H."/>
            <person name="Mckenzie M."/>
            <person name="Knabel M."/>
            <person name="Harris A."/>
            <person name="Allan A."/>
            <person name="Chen A."/>
            <person name="Janssen B."/>
            <person name="Plunkett B."/>
            <person name="Dwamena C."/>
            <person name="Voogd C."/>
            <person name="Leif D."/>
            <person name="Lafferty D."/>
            <person name="Souleyre E."/>
            <person name="Varkonyi-Gasic E."/>
            <person name="Gambi F."/>
            <person name="Hanley J."/>
            <person name="Yao J.-L."/>
            <person name="Cheung J."/>
            <person name="David K."/>
            <person name="Warren B."/>
            <person name="Marsh K."/>
            <person name="Snowden K."/>
            <person name="Lin-Wang K."/>
            <person name="Brian L."/>
            <person name="Martinez-Sanchez M."/>
            <person name="Wang M."/>
            <person name="Ileperuma N."/>
            <person name="Macnee N."/>
            <person name="Campin R."/>
            <person name="Mcatee P."/>
            <person name="Drummond R."/>
            <person name="Espley R."/>
            <person name="Ireland H."/>
            <person name="Wu R."/>
            <person name="Atkinson R."/>
            <person name="Karunairetnam S."/>
            <person name="Bulley S."/>
            <person name="Chunkath S."/>
            <person name="Hanley Z."/>
            <person name="Storey R."/>
            <person name="Thrimawithana A."/>
            <person name="Thomson S."/>
            <person name="David C."/>
            <person name="Testolin R."/>
        </authorList>
    </citation>
    <scope>NUCLEOTIDE SEQUENCE [LARGE SCALE GENOMIC DNA]</scope>
    <source>
        <strain evidence="3">cv. Red5</strain>
        <tissue evidence="2">Young leaf</tissue>
    </source>
</reference>
<keyword evidence="1" id="KW-1133">Transmembrane helix</keyword>
<dbReference type="PANTHER" id="PTHR14009:SF34">
    <property type="entry name" value="LETM1 RBD DOMAIN-CONTAINING PROTEIN"/>
    <property type="match status" value="1"/>
</dbReference>
<proteinExistence type="predicted"/>
<gene>
    <name evidence="2" type="ORF">CEY00_Acc12638</name>
</gene>
<keyword evidence="3" id="KW-1185">Reference proteome</keyword>
<keyword evidence="1" id="KW-0812">Transmembrane</keyword>
<evidence type="ECO:0000313" key="3">
    <source>
        <dbReference type="Proteomes" id="UP000241394"/>
    </source>
</evidence>
<sequence>MASLSSLKLPKFFSHAEPFELEGKIKLTASAPYTSKLNEKEQSNYRMSRSNLHCGATPTCHPSSSRITLERRFLSRALASSVSSANSDQTNSEDKQTVIPAQKPEIDFNRVHSLVWVLHESARSFSLAIQAHELARSGPELAKAWVGVDVHAWHKHTAYQVAVYALLKAAIEVELFLSHKRSNNASAHEIISPKMNYLGDCIESQLNMRHPKLVQWFRMVELPRVAGLFIPLFKKWSMEYAGSGVAGIILAISCCAAVKKLGAGRVSCPLFSVAIEDVLIELMDLSHSLVSVDKLYSLATEAGFEEDFLLHFGTKVLPGKNIEEVEFWIGLVQKKLSTAFHRESVISGKQTFGDKVQENTLATLGLFAFLGRETRLFLSEMGIKDLDEQVKAFLSYLECGNLLIYPEFSSLSEHQLFMEVVTDEIGWLDFYAAFPCSIFNQERRKSKQHAIQAEKEIILYTVFTVCYDVFSGFAHSSNSTQQPLGTNLLAFLLQSQRLLSICLEDYWAAYDRSGELPKIAERGASDSSPSSQVNGRANSSVILETHPKLIELMNGGGHQHGAKLSMSTNQAMLDPIGLEEVGYNASESEPFHKSLLRKSTIKLISASSDIWMGTQLLFVDILDAIGLLRKQLRGHKITKRERRKIKRTLADIASLVPITILMLLPVSAVGHAAMLAAIQKYIPCLIPTPYSSERLDIVKQLKRTKKMKIQSQSTIEDASSKLV</sequence>
<feature type="transmembrane region" description="Helical" evidence="1">
    <location>
        <begin position="610"/>
        <end position="628"/>
    </location>
</feature>
<dbReference type="Gramene" id="PSS17946">
    <property type="protein sequence ID" value="PSS17946"/>
    <property type="gene ID" value="CEY00_Acc12638"/>
</dbReference>
<keyword evidence="1" id="KW-0472">Membrane</keyword>
<dbReference type="GO" id="GO:0030003">
    <property type="term" value="P:intracellular monoatomic cation homeostasis"/>
    <property type="evidence" value="ECO:0007669"/>
    <property type="project" value="TreeGrafter"/>
</dbReference>
<dbReference type="InParanoid" id="A0A2R6QZY5"/>
<dbReference type="GO" id="GO:0005743">
    <property type="term" value="C:mitochondrial inner membrane"/>
    <property type="evidence" value="ECO:0007669"/>
    <property type="project" value="InterPro"/>
</dbReference>
<reference evidence="3" key="2">
    <citation type="journal article" date="2018" name="BMC Genomics">
        <title>A manually annotated Actinidia chinensis var. chinensis (kiwifruit) genome highlights the challenges associated with draft genomes and gene prediction in plants.</title>
        <authorList>
            <person name="Pilkington S.M."/>
            <person name="Crowhurst R."/>
            <person name="Hilario E."/>
            <person name="Nardozza S."/>
            <person name="Fraser L."/>
            <person name="Peng Y."/>
            <person name="Gunaseelan K."/>
            <person name="Simpson R."/>
            <person name="Tahir J."/>
            <person name="Deroles S.C."/>
            <person name="Templeton K."/>
            <person name="Luo Z."/>
            <person name="Davy M."/>
            <person name="Cheng C."/>
            <person name="McNeilage M."/>
            <person name="Scaglione D."/>
            <person name="Liu Y."/>
            <person name="Zhang Q."/>
            <person name="Datson P."/>
            <person name="De Silva N."/>
            <person name="Gardiner S.E."/>
            <person name="Bassett H."/>
            <person name="Chagne D."/>
            <person name="McCallum J."/>
            <person name="Dzierzon H."/>
            <person name="Deng C."/>
            <person name="Wang Y.Y."/>
            <person name="Barron L."/>
            <person name="Manako K."/>
            <person name="Bowen J."/>
            <person name="Foster T.M."/>
            <person name="Erridge Z.A."/>
            <person name="Tiffin H."/>
            <person name="Waite C.N."/>
            <person name="Davies K.M."/>
            <person name="Grierson E.P."/>
            <person name="Laing W.A."/>
            <person name="Kirk R."/>
            <person name="Chen X."/>
            <person name="Wood M."/>
            <person name="Montefiori M."/>
            <person name="Brummell D.A."/>
            <person name="Schwinn K.E."/>
            <person name="Catanach A."/>
            <person name="Fullerton C."/>
            <person name="Li D."/>
            <person name="Meiyalaghan S."/>
            <person name="Nieuwenhuizen N."/>
            <person name="Read N."/>
            <person name="Prakash R."/>
            <person name="Hunter D."/>
            <person name="Zhang H."/>
            <person name="McKenzie M."/>
            <person name="Knabel M."/>
            <person name="Harris A."/>
            <person name="Allan A.C."/>
            <person name="Gleave A."/>
            <person name="Chen A."/>
            <person name="Janssen B.J."/>
            <person name="Plunkett B."/>
            <person name="Ampomah-Dwamena C."/>
            <person name="Voogd C."/>
            <person name="Leif D."/>
            <person name="Lafferty D."/>
            <person name="Souleyre E.J.F."/>
            <person name="Varkonyi-Gasic E."/>
            <person name="Gambi F."/>
            <person name="Hanley J."/>
            <person name="Yao J.L."/>
            <person name="Cheung J."/>
            <person name="David K.M."/>
            <person name="Warren B."/>
            <person name="Marsh K."/>
            <person name="Snowden K.C."/>
            <person name="Lin-Wang K."/>
            <person name="Brian L."/>
            <person name="Martinez-Sanchez M."/>
            <person name="Wang M."/>
            <person name="Ileperuma N."/>
            <person name="Macnee N."/>
            <person name="Campin R."/>
            <person name="McAtee P."/>
            <person name="Drummond R.S.M."/>
            <person name="Espley R.V."/>
            <person name="Ireland H.S."/>
            <person name="Wu R."/>
            <person name="Atkinson R.G."/>
            <person name="Karunairetnam S."/>
            <person name="Bulley S."/>
            <person name="Chunkath S."/>
            <person name="Hanley Z."/>
            <person name="Storey R."/>
            <person name="Thrimawithana A.H."/>
            <person name="Thomson S."/>
            <person name="David C."/>
            <person name="Testolin R."/>
            <person name="Huang H."/>
            <person name="Hellens R.P."/>
            <person name="Schaffer R.J."/>
        </authorList>
    </citation>
    <scope>NUCLEOTIDE SEQUENCE [LARGE SCALE GENOMIC DNA]</scope>
    <source>
        <strain evidence="3">cv. Red5</strain>
    </source>
</reference>
<evidence type="ECO:0000256" key="1">
    <source>
        <dbReference type="SAM" id="Phobius"/>
    </source>
</evidence>
<dbReference type="STRING" id="1590841.A0A2R6QZY5"/>
<comment type="caution">
    <text evidence="2">The sequence shown here is derived from an EMBL/GenBank/DDBJ whole genome shotgun (WGS) entry which is preliminary data.</text>
</comment>
<dbReference type="InterPro" id="IPR044202">
    <property type="entry name" value="LETM1/MDM38-like"/>
</dbReference>
<name>A0A2R6QZY5_ACTCC</name>
<feature type="transmembrane region" description="Helical" evidence="1">
    <location>
        <begin position="649"/>
        <end position="678"/>
    </location>
</feature>
<dbReference type="EMBL" id="NKQK01000011">
    <property type="protein sequence ID" value="PSS17946.1"/>
    <property type="molecule type" value="Genomic_DNA"/>
</dbReference>
<dbReference type="AlphaFoldDB" id="A0A2R6QZY5"/>